<reference evidence="1 2" key="1">
    <citation type="submission" date="2016-03" db="EMBL/GenBank/DDBJ databases">
        <authorList>
            <person name="Ploux O."/>
        </authorList>
    </citation>
    <scope>NUCLEOTIDE SEQUENCE [LARGE SCALE GENOMIC DNA]</scope>
    <source>
        <strain evidence="1 2">R-45370</strain>
    </source>
</reference>
<gene>
    <name evidence="1" type="ORF">A1359_10755</name>
</gene>
<dbReference type="AlphaFoldDB" id="A0A177N8C3"/>
<organism evidence="1 2">
    <name type="scientific">Methylomonas lenta</name>
    <dbReference type="NCBI Taxonomy" id="980561"/>
    <lineage>
        <taxon>Bacteria</taxon>
        <taxon>Pseudomonadati</taxon>
        <taxon>Pseudomonadota</taxon>
        <taxon>Gammaproteobacteria</taxon>
        <taxon>Methylococcales</taxon>
        <taxon>Methylococcaceae</taxon>
        <taxon>Methylomonas</taxon>
    </lineage>
</organism>
<dbReference type="SUPFAM" id="SSF51161">
    <property type="entry name" value="Trimeric LpxA-like enzymes"/>
    <property type="match status" value="1"/>
</dbReference>
<dbReference type="OrthoDB" id="5568655at2"/>
<accession>A0A177N8C3</accession>
<dbReference type="Proteomes" id="UP000078476">
    <property type="component" value="Unassembled WGS sequence"/>
</dbReference>
<proteinExistence type="predicted"/>
<dbReference type="Gene3D" id="2.160.10.10">
    <property type="entry name" value="Hexapeptide repeat proteins"/>
    <property type="match status" value="1"/>
</dbReference>
<evidence type="ECO:0000313" key="2">
    <source>
        <dbReference type="Proteomes" id="UP000078476"/>
    </source>
</evidence>
<sequence>MKIIFNIYKKAISTYKSIKYRNNQIEYFRTLRVTFGENCRLVGKNDFGREPFLVSIGNHVSITTSTFITHDGGAWVFRELKPTIDIIKPINIGNNVFIGADCLILP</sequence>
<dbReference type="EMBL" id="LUUI01000111">
    <property type="protein sequence ID" value="OAI14296.1"/>
    <property type="molecule type" value="Genomic_DNA"/>
</dbReference>
<comment type="caution">
    <text evidence="1">The sequence shown here is derived from an EMBL/GenBank/DDBJ whole genome shotgun (WGS) entry which is preliminary data.</text>
</comment>
<evidence type="ECO:0008006" key="3">
    <source>
        <dbReference type="Google" id="ProtNLM"/>
    </source>
</evidence>
<protein>
    <recommendedName>
        <fullName evidence="3">Acetyltransferase</fullName>
    </recommendedName>
</protein>
<dbReference type="RefSeq" id="WP_066983154.1">
    <property type="nucleotide sequence ID" value="NZ_LUUI01000111.1"/>
</dbReference>
<evidence type="ECO:0000313" key="1">
    <source>
        <dbReference type="EMBL" id="OAI14296.1"/>
    </source>
</evidence>
<name>A0A177N8C3_9GAMM</name>
<keyword evidence="2" id="KW-1185">Reference proteome</keyword>
<dbReference type="STRING" id="980561.A1359_10755"/>
<dbReference type="InterPro" id="IPR011004">
    <property type="entry name" value="Trimer_LpxA-like_sf"/>
</dbReference>